<dbReference type="InterPro" id="IPR036291">
    <property type="entry name" value="NAD(P)-bd_dom_sf"/>
</dbReference>
<comment type="similarity">
    <text evidence="1">Belongs to the zinc-containing alcohol dehydrogenase family.</text>
</comment>
<reference evidence="5 6" key="1">
    <citation type="journal article" date="2018" name="Nat. Genet.">
        <title>The Rosa genome provides new insights in the design of modern roses.</title>
        <authorList>
            <person name="Bendahmane M."/>
        </authorList>
    </citation>
    <scope>NUCLEOTIDE SEQUENCE [LARGE SCALE GENOMIC DNA]</scope>
    <source>
        <strain evidence="6">cv. Old Blush</strain>
    </source>
</reference>
<keyword evidence="3" id="KW-0862">Zinc</keyword>
<keyword evidence="4 5" id="KW-0560">Oxidoreductase</keyword>
<name>A0A2P6RPR4_ROSCH</name>
<evidence type="ECO:0000256" key="3">
    <source>
        <dbReference type="ARBA" id="ARBA00022833"/>
    </source>
</evidence>
<evidence type="ECO:0000313" key="6">
    <source>
        <dbReference type="Proteomes" id="UP000238479"/>
    </source>
</evidence>
<keyword evidence="2" id="KW-0479">Metal-binding</keyword>
<sequence length="129" mass="14389">MDLGFEFGVRQIFSPKIFLGTTMHKCKKYHSVLSSTDVRRREYLEREQASSGLLAMITRAAMDKMDGIIDTVSAPHSLLPLIDLLKMDGKLIVLIAGSAIGGMKETQEMVDFAAKHNITADVEVFQWIT</sequence>
<dbReference type="EMBL" id="PDCK01000040">
    <property type="protein sequence ID" value="PRQ48429.1"/>
    <property type="molecule type" value="Genomic_DNA"/>
</dbReference>
<evidence type="ECO:0000256" key="4">
    <source>
        <dbReference type="ARBA" id="ARBA00023002"/>
    </source>
</evidence>
<dbReference type="Gene3D" id="3.40.50.720">
    <property type="entry name" value="NAD(P)-binding Rossmann-like Domain"/>
    <property type="match status" value="1"/>
</dbReference>
<dbReference type="EC" id="1.1.1.195" evidence="5"/>
<dbReference type="GO" id="GO:0045551">
    <property type="term" value="F:cinnamyl-alcohol dehydrogenase activity"/>
    <property type="evidence" value="ECO:0007669"/>
    <property type="project" value="UniProtKB-EC"/>
</dbReference>
<evidence type="ECO:0000256" key="2">
    <source>
        <dbReference type="ARBA" id="ARBA00022723"/>
    </source>
</evidence>
<proteinExistence type="inferred from homology"/>
<organism evidence="5 6">
    <name type="scientific">Rosa chinensis</name>
    <name type="common">China rose</name>
    <dbReference type="NCBI Taxonomy" id="74649"/>
    <lineage>
        <taxon>Eukaryota</taxon>
        <taxon>Viridiplantae</taxon>
        <taxon>Streptophyta</taxon>
        <taxon>Embryophyta</taxon>
        <taxon>Tracheophyta</taxon>
        <taxon>Spermatophyta</taxon>
        <taxon>Magnoliopsida</taxon>
        <taxon>eudicotyledons</taxon>
        <taxon>Gunneridae</taxon>
        <taxon>Pentapetalae</taxon>
        <taxon>rosids</taxon>
        <taxon>fabids</taxon>
        <taxon>Rosales</taxon>
        <taxon>Rosaceae</taxon>
        <taxon>Rosoideae</taxon>
        <taxon>Rosoideae incertae sedis</taxon>
        <taxon>Rosa</taxon>
    </lineage>
</organism>
<evidence type="ECO:0000256" key="1">
    <source>
        <dbReference type="ARBA" id="ARBA00008072"/>
    </source>
</evidence>
<dbReference type="Proteomes" id="UP000238479">
    <property type="component" value="Chromosome 2"/>
</dbReference>
<accession>A0A2P6RPR4</accession>
<keyword evidence="6" id="KW-1185">Reference proteome</keyword>
<dbReference type="PANTHER" id="PTHR42683">
    <property type="entry name" value="ALDEHYDE REDUCTASE"/>
    <property type="match status" value="1"/>
</dbReference>
<dbReference type="SUPFAM" id="SSF51735">
    <property type="entry name" value="NAD(P)-binding Rossmann-fold domains"/>
    <property type="match status" value="1"/>
</dbReference>
<dbReference type="AlphaFoldDB" id="A0A2P6RPR4"/>
<protein>
    <submittedName>
        <fullName evidence="5">Putative cinnamyl-alcohol dehydrogenase</fullName>
        <ecNumber evidence="5">1.1.1.195</ecNumber>
    </submittedName>
</protein>
<evidence type="ECO:0000313" key="5">
    <source>
        <dbReference type="EMBL" id="PRQ48429.1"/>
    </source>
</evidence>
<gene>
    <name evidence="5" type="ORF">RchiOBHm_Chr2g0110651</name>
</gene>
<dbReference type="STRING" id="74649.A0A2P6RPR4"/>
<dbReference type="Gramene" id="PRQ48429">
    <property type="protein sequence ID" value="PRQ48429"/>
    <property type="gene ID" value="RchiOBHm_Chr2g0110651"/>
</dbReference>
<dbReference type="GO" id="GO:0046872">
    <property type="term" value="F:metal ion binding"/>
    <property type="evidence" value="ECO:0007669"/>
    <property type="project" value="UniProtKB-KW"/>
</dbReference>
<dbReference type="InterPro" id="IPR047109">
    <property type="entry name" value="CAD-like"/>
</dbReference>
<comment type="caution">
    <text evidence="5">The sequence shown here is derived from an EMBL/GenBank/DDBJ whole genome shotgun (WGS) entry which is preliminary data.</text>
</comment>